<dbReference type="EMBL" id="CP000975">
    <property type="protein sequence ID" value="ACD84370.1"/>
    <property type="molecule type" value="Genomic_DNA"/>
</dbReference>
<dbReference type="KEGG" id="min:Minf_2316"/>
<reference evidence="1 2" key="1">
    <citation type="journal article" date="2008" name="Biol. Direct">
        <title>Complete genome sequence of the extremely acidophilic methanotroph isolate V4, Methylacidiphilum infernorum, a representative of the bacterial phylum Verrucomicrobia.</title>
        <authorList>
            <person name="Hou S."/>
            <person name="Makarova K.S."/>
            <person name="Saw J.H."/>
            <person name="Senin P."/>
            <person name="Ly B.V."/>
            <person name="Zhou Z."/>
            <person name="Ren Y."/>
            <person name="Wang J."/>
            <person name="Galperin M.Y."/>
            <person name="Omelchenko M.V."/>
            <person name="Wolf Y.I."/>
            <person name="Yutin N."/>
            <person name="Koonin E.V."/>
            <person name="Stott M.B."/>
            <person name="Mountain B.W."/>
            <person name="Crowe M.A."/>
            <person name="Smirnova A.V."/>
            <person name="Dunfield P.F."/>
            <person name="Feng L."/>
            <person name="Wang L."/>
            <person name="Alam M."/>
        </authorList>
    </citation>
    <scope>NUCLEOTIDE SEQUENCE [LARGE SCALE GENOMIC DNA]</scope>
    <source>
        <strain evidence="2">Isolate V4</strain>
    </source>
</reference>
<accession>B3E0E1</accession>
<evidence type="ECO:0000313" key="1">
    <source>
        <dbReference type="EMBL" id="ACD84370.1"/>
    </source>
</evidence>
<sequence length="41" mass="4746">MPGGYAPFRKCLPPTQGDEYHLWRKMATKKKSHETPFLALL</sequence>
<evidence type="ECO:0000313" key="2">
    <source>
        <dbReference type="Proteomes" id="UP000009149"/>
    </source>
</evidence>
<protein>
    <submittedName>
        <fullName evidence="1">Uncharacterized protein</fullName>
    </submittedName>
</protein>
<dbReference type="STRING" id="481448.Minf_2316"/>
<proteinExistence type="predicted"/>
<dbReference type="HOGENOM" id="CLU_3272645_0_0_0"/>
<dbReference type="AlphaFoldDB" id="B3E0E1"/>
<organism evidence="1 2">
    <name type="scientific">Methylacidiphilum infernorum (isolate V4)</name>
    <name type="common">Methylokorus infernorum (strain V4)</name>
    <dbReference type="NCBI Taxonomy" id="481448"/>
    <lineage>
        <taxon>Bacteria</taxon>
        <taxon>Pseudomonadati</taxon>
        <taxon>Verrucomicrobiota</taxon>
        <taxon>Methylacidiphilae</taxon>
        <taxon>Methylacidiphilales</taxon>
        <taxon>Methylacidiphilaceae</taxon>
        <taxon>Methylacidiphilum (ex Ratnadevi et al. 2023)</taxon>
    </lineage>
</organism>
<dbReference type="Proteomes" id="UP000009149">
    <property type="component" value="Chromosome"/>
</dbReference>
<gene>
    <name evidence="1" type="ordered locus">Minf_2316</name>
</gene>
<name>B3E0E1_METI4</name>